<feature type="region of interest" description="Disordered" evidence="1">
    <location>
        <begin position="100"/>
        <end position="134"/>
    </location>
</feature>
<sequence length="212" mass="23986">MRSLSHARPHRSQPSWPSTTSPLFSLVLLCLVVRTHGQCRRRRLDITSFFYFFFVWHCRRRQEVAVVVKKKIVGNPFLGSLCKVSQATLVCFFVSFGTTNGGRRQSKRRAKRLPTAGQSRGGKRTATALSTVGQSNPSAKDFFACTQRGQQQETLERAPKDQIKNEEKKEKMEPDVTRGTKNLPPRDSMRSGVVRPVGFFPKQIKLCTKKSG</sequence>
<dbReference type="EMBL" id="KP136319">
    <property type="protein sequence ID" value="AJF97721.1"/>
    <property type="molecule type" value="Genomic_DNA"/>
</dbReference>
<feature type="compositionally biased region" description="Basic and acidic residues" evidence="1">
    <location>
        <begin position="154"/>
        <end position="178"/>
    </location>
</feature>
<proteinExistence type="predicted"/>
<evidence type="ECO:0000313" key="2">
    <source>
        <dbReference type="EMBL" id="AJF97721.1"/>
    </source>
</evidence>
<dbReference type="GeneID" id="23462638"/>
<evidence type="ECO:0000313" key="3">
    <source>
        <dbReference type="Proteomes" id="UP000202511"/>
    </source>
</evidence>
<name>A0A0B5JA21_9VIRU</name>
<dbReference type="RefSeq" id="YP_009119956.1">
    <property type="nucleotide sequence ID" value="NC_026440.1"/>
</dbReference>
<dbReference type="Proteomes" id="UP000202511">
    <property type="component" value="Segment"/>
</dbReference>
<evidence type="ECO:0000256" key="1">
    <source>
        <dbReference type="SAM" id="MobiDB-lite"/>
    </source>
</evidence>
<reference evidence="2 3" key="1">
    <citation type="journal article" date="2015" name="Parasitol. Res.">
        <title>Viruses in close associations with free-living amoebae.</title>
        <authorList>
            <person name="Scheid P."/>
        </authorList>
    </citation>
    <scope>NUCLEOTIDE SEQUENCE [LARGE SCALE GENOMIC DNA]</scope>
    <source>
        <strain evidence="2">KlaHel</strain>
    </source>
</reference>
<dbReference type="KEGG" id="vg:23462638"/>
<feature type="region of interest" description="Disordered" evidence="1">
    <location>
        <begin position="149"/>
        <end position="195"/>
    </location>
</feature>
<protein>
    <submittedName>
        <fullName evidence="2">Uncharacterized protein</fullName>
    </submittedName>
</protein>
<organism evidence="2 3">
    <name type="scientific">Pandoravirus inopinatum</name>
    <dbReference type="NCBI Taxonomy" id="1605721"/>
    <lineage>
        <taxon>Viruses</taxon>
        <taxon>Pandoravirus</taxon>
    </lineage>
</organism>
<accession>A0A0B5JA21</accession>